<comment type="similarity">
    <text evidence="3">Belongs to the lysine N(6)-hydroxylase/L-ornithine N(5)-oxygenase family.</text>
</comment>
<accession>A0A367PR68</accession>
<keyword evidence="5" id="KW-0274">FAD</keyword>
<dbReference type="SUPFAM" id="SSF51905">
    <property type="entry name" value="FAD/NAD(P)-binding domain"/>
    <property type="match status" value="1"/>
</dbReference>
<dbReference type="PANTHER" id="PTHR43539">
    <property type="entry name" value="FLAVIN-BINDING MONOOXYGENASE-LIKE PROTEIN (AFU_ORTHOLOGUE AFUA_4G09220)"/>
    <property type="match status" value="1"/>
</dbReference>
<evidence type="ECO:0000256" key="4">
    <source>
        <dbReference type="ARBA" id="ARBA00022630"/>
    </source>
</evidence>
<dbReference type="Proteomes" id="UP000253501">
    <property type="component" value="Unassembled WGS sequence"/>
</dbReference>
<dbReference type="AlphaFoldDB" id="A0A367PR68"/>
<name>A0A367PR68_CUPNE</name>
<dbReference type="InterPro" id="IPR050982">
    <property type="entry name" value="Auxin_biosynth/cation_transpt"/>
</dbReference>
<comment type="caution">
    <text evidence="8">The sequence shown here is derived from an EMBL/GenBank/DDBJ whole genome shotgun (WGS) entry which is preliminary data.</text>
</comment>
<gene>
    <name evidence="8" type="ORF">DDK22_00150</name>
</gene>
<dbReference type="GO" id="GO:0050660">
    <property type="term" value="F:flavin adenine dinucleotide binding"/>
    <property type="evidence" value="ECO:0007669"/>
    <property type="project" value="TreeGrafter"/>
</dbReference>
<evidence type="ECO:0000256" key="5">
    <source>
        <dbReference type="ARBA" id="ARBA00022827"/>
    </source>
</evidence>
<dbReference type="Gene3D" id="3.50.50.60">
    <property type="entry name" value="FAD/NAD(P)-binding domain"/>
    <property type="match status" value="1"/>
</dbReference>
<evidence type="ECO:0000256" key="1">
    <source>
        <dbReference type="ARBA" id="ARBA00001974"/>
    </source>
</evidence>
<dbReference type="InterPro" id="IPR036188">
    <property type="entry name" value="FAD/NAD-bd_sf"/>
</dbReference>
<dbReference type="Pfam" id="PF13434">
    <property type="entry name" value="Lys_Orn_oxgnase"/>
    <property type="match status" value="1"/>
</dbReference>
<evidence type="ECO:0000313" key="8">
    <source>
        <dbReference type="EMBL" id="RCJ10421.1"/>
    </source>
</evidence>
<keyword evidence="4" id="KW-0285">Flavoprotein</keyword>
<dbReference type="GO" id="GO:0004497">
    <property type="term" value="F:monooxygenase activity"/>
    <property type="evidence" value="ECO:0007669"/>
    <property type="project" value="TreeGrafter"/>
</dbReference>
<evidence type="ECO:0000256" key="3">
    <source>
        <dbReference type="ARBA" id="ARBA00007588"/>
    </source>
</evidence>
<reference evidence="8 9" key="1">
    <citation type="submission" date="2018-04" db="EMBL/GenBank/DDBJ databases">
        <title>Cupriavidus necator CR12 genome sequencing and assembly.</title>
        <authorList>
            <person name="Ben Fekih I."/>
            <person name="Mazhar H.S."/>
            <person name="Bello S.K."/>
            <person name="Rensing C."/>
        </authorList>
    </citation>
    <scope>NUCLEOTIDE SEQUENCE [LARGE SCALE GENOMIC DNA]</scope>
    <source>
        <strain evidence="8 9">CR12</strain>
    </source>
</reference>
<dbReference type="InterPro" id="IPR025700">
    <property type="entry name" value="Lys/Orn_oxygenase"/>
</dbReference>
<comment type="pathway">
    <text evidence="2">Siderophore biosynthesis.</text>
</comment>
<organism evidence="8 9">
    <name type="scientific">Cupriavidus necator</name>
    <name type="common">Alcaligenes eutrophus</name>
    <name type="synonym">Ralstonia eutropha</name>
    <dbReference type="NCBI Taxonomy" id="106590"/>
    <lineage>
        <taxon>Bacteria</taxon>
        <taxon>Pseudomonadati</taxon>
        <taxon>Pseudomonadota</taxon>
        <taxon>Betaproteobacteria</taxon>
        <taxon>Burkholderiales</taxon>
        <taxon>Burkholderiaceae</taxon>
        <taxon>Cupriavidus</taxon>
    </lineage>
</organism>
<dbReference type="PRINTS" id="PR00368">
    <property type="entry name" value="FADPNR"/>
</dbReference>
<dbReference type="EMBL" id="QDHA01000001">
    <property type="protein sequence ID" value="RCJ10421.1"/>
    <property type="molecule type" value="Genomic_DNA"/>
</dbReference>
<keyword evidence="6" id="KW-0521">NADP</keyword>
<sequence length="474" mass="50839">MSDPDQFAREALRLLGPAPENWVPSRDGFDHNVLIVGGGQGGSAFAFALRRAGIGGVSVIDAAPDATQAGVWLTRARMHKLRTAKNLVGPELGVTALGFQAWYEARHGSEAYEALDRIPRTDWADYLDWFRRFLDIEVRYGTRLTEIAPREGAAVPGLAVQLVVNGQARTEITRKLILANGVAGNGAPALPASLRPAVVAGLAAHTADAIDFAALAGKTVAVIGAAASAFDAAAVALEAGAAAVHLFARREHIAARAVAKPRGYAGFYDHFPCLPDAHRWHHAVRYRRAGSTPPPDAVRRVLAHDNFHLHLASPWETARVADGRVVADVNGRDFAFDFVIAGTGYSVDPAQRPELARIAPLVARWRDRYTPPADERDDALGASPYLGDGLQYGEKTPGTAPWLGAIHVYNPAGYATVGAPLGDVPSMRRDIPAAVRRISEDLFLADLDLHEARARVDVEPDFGPELYAGAVWRG</sequence>
<protein>
    <submittedName>
        <fullName evidence="8">NAD(P)/FAD-dependent oxidoreductase</fullName>
    </submittedName>
</protein>
<dbReference type="RefSeq" id="WP_114130159.1">
    <property type="nucleotide sequence ID" value="NZ_CP068436.1"/>
</dbReference>
<dbReference type="PANTHER" id="PTHR43539:SF91">
    <property type="entry name" value="FAD-DEPENDENT URATE HYDROXYLASE"/>
    <property type="match status" value="1"/>
</dbReference>
<proteinExistence type="inferred from homology"/>
<evidence type="ECO:0000256" key="7">
    <source>
        <dbReference type="ARBA" id="ARBA00023002"/>
    </source>
</evidence>
<keyword evidence="7" id="KW-0560">Oxidoreductase</keyword>
<evidence type="ECO:0000313" key="9">
    <source>
        <dbReference type="Proteomes" id="UP000253501"/>
    </source>
</evidence>
<evidence type="ECO:0000256" key="6">
    <source>
        <dbReference type="ARBA" id="ARBA00022857"/>
    </source>
</evidence>
<comment type="cofactor">
    <cofactor evidence="1">
        <name>FAD</name>
        <dbReference type="ChEBI" id="CHEBI:57692"/>
    </cofactor>
</comment>
<evidence type="ECO:0000256" key="2">
    <source>
        <dbReference type="ARBA" id="ARBA00004924"/>
    </source>
</evidence>